<dbReference type="InterPro" id="IPR024759">
    <property type="entry name" value="UvrB_YAD/RRR_dom"/>
</dbReference>
<keyword evidence="15" id="KW-0175">Coiled coil</keyword>
<dbReference type="CDD" id="cd17916">
    <property type="entry name" value="DEXHc_UvrB"/>
    <property type="match status" value="1"/>
</dbReference>
<dbReference type="GO" id="GO:0003677">
    <property type="term" value="F:DNA binding"/>
    <property type="evidence" value="ECO:0007669"/>
    <property type="project" value="UniProtKB-UniRule"/>
</dbReference>
<evidence type="ECO:0000259" key="16">
    <source>
        <dbReference type="PROSITE" id="PS50151"/>
    </source>
</evidence>
<dbReference type="GO" id="GO:0009381">
    <property type="term" value="F:excinuclease ABC activity"/>
    <property type="evidence" value="ECO:0007669"/>
    <property type="project" value="UniProtKB-UniRule"/>
</dbReference>
<name>A0AAX2M5W7_CHRVL</name>
<dbReference type="PROSITE" id="PS51192">
    <property type="entry name" value="HELICASE_ATP_BIND_1"/>
    <property type="match status" value="1"/>
</dbReference>
<dbReference type="AlphaFoldDB" id="A0AAX2M5W7"/>
<dbReference type="CDD" id="cd18790">
    <property type="entry name" value="SF2_C_UvrB"/>
    <property type="match status" value="1"/>
</dbReference>
<dbReference type="Pfam" id="PF00271">
    <property type="entry name" value="Helicase_C"/>
    <property type="match status" value="1"/>
</dbReference>
<evidence type="ECO:0000256" key="10">
    <source>
        <dbReference type="ARBA" id="ARBA00023236"/>
    </source>
</evidence>
<evidence type="ECO:0000256" key="14">
    <source>
        <dbReference type="RuleBase" id="RU003587"/>
    </source>
</evidence>
<dbReference type="InterPro" id="IPR027417">
    <property type="entry name" value="P-loop_NTPase"/>
</dbReference>
<dbReference type="InterPro" id="IPR001943">
    <property type="entry name" value="UVR_dom"/>
</dbReference>
<keyword evidence="3 13" id="KW-0963">Cytoplasm</keyword>
<evidence type="ECO:0000259" key="18">
    <source>
        <dbReference type="PROSITE" id="PS51194"/>
    </source>
</evidence>
<dbReference type="Pfam" id="PF04851">
    <property type="entry name" value="ResIII"/>
    <property type="match status" value="1"/>
</dbReference>
<evidence type="ECO:0000256" key="6">
    <source>
        <dbReference type="ARBA" id="ARBA00022769"/>
    </source>
</evidence>
<feature type="short sequence motif" description="Beta-hairpin" evidence="13">
    <location>
        <begin position="97"/>
        <end position="120"/>
    </location>
</feature>
<dbReference type="GO" id="GO:0009380">
    <property type="term" value="C:excinuclease repair complex"/>
    <property type="evidence" value="ECO:0007669"/>
    <property type="project" value="InterPro"/>
</dbReference>
<dbReference type="GO" id="GO:0009432">
    <property type="term" value="P:SOS response"/>
    <property type="evidence" value="ECO:0007669"/>
    <property type="project" value="UniProtKB-UniRule"/>
</dbReference>
<dbReference type="GO" id="GO:0005524">
    <property type="term" value="F:ATP binding"/>
    <property type="evidence" value="ECO:0007669"/>
    <property type="project" value="UniProtKB-UniRule"/>
</dbReference>
<evidence type="ECO:0000256" key="15">
    <source>
        <dbReference type="SAM" id="Coils"/>
    </source>
</evidence>
<comment type="domain">
    <text evidence="13">The beta-hairpin motif is involved in DNA binding.</text>
</comment>
<gene>
    <name evidence="13 19" type="primary">uvrB</name>
    <name evidence="19" type="ORF">NCTC8684_00776</name>
</gene>
<dbReference type="PROSITE" id="PS51194">
    <property type="entry name" value="HELICASE_CTER"/>
    <property type="match status" value="1"/>
</dbReference>
<dbReference type="InterPro" id="IPR004807">
    <property type="entry name" value="UvrB"/>
</dbReference>
<dbReference type="InterPro" id="IPR041471">
    <property type="entry name" value="UvrB_inter"/>
</dbReference>
<keyword evidence="6 13" id="KW-0228">DNA excision</keyword>
<evidence type="ECO:0000256" key="9">
    <source>
        <dbReference type="ARBA" id="ARBA00023204"/>
    </source>
</evidence>
<dbReference type="EMBL" id="UIGR01000001">
    <property type="protein sequence ID" value="SUX31715.1"/>
    <property type="molecule type" value="Genomic_DNA"/>
</dbReference>
<evidence type="ECO:0000256" key="13">
    <source>
        <dbReference type="HAMAP-Rule" id="MF_00204"/>
    </source>
</evidence>
<keyword evidence="5 13" id="KW-0227">DNA damage</keyword>
<evidence type="ECO:0000313" key="20">
    <source>
        <dbReference type="Proteomes" id="UP000254029"/>
    </source>
</evidence>
<evidence type="ECO:0000256" key="11">
    <source>
        <dbReference type="ARBA" id="ARBA00026033"/>
    </source>
</evidence>
<evidence type="ECO:0000256" key="3">
    <source>
        <dbReference type="ARBA" id="ARBA00022490"/>
    </source>
</evidence>
<dbReference type="InterPro" id="IPR036876">
    <property type="entry name" value="UVR_dom_sf"/>
</dbReference>
<dbReference type="GO" id="GO:0016887">
    <property type="term" value="F:ATP hydrolysis activity"/>
    <property type="evidence" value="ECO:0007669"/>
    <property type="project" value="InterPro"/>
</dbReference>
<dbReference type="Pfam" id="PF17757">
    <property type="entry name" value="UvrB_inter"/>
    <property type="match status" value="1"/>
</dbReference>
<dbReference type="HAMAP" id="MF_00204">
    <property type="entry name" value="UvrB"/>
    <property type="match status" value="1"/>
</dbReference>
<evidence type="ECO:0000256" key="8">
    <source>
        <dbReference type="ARBA" id="ARBA00022881"/>
    </source>
</evidence>
<dbReference type="NCBIfam" id="TIGR00631">
    <property type="entry name" value="uvrb"/>
    <property type="match status" value="1"/>
</dbReference>
<dbReference type="PROSITE" id="PS50151">
    <property type="entry name" value="UVR"/>
    <property type="match status" value="1"/>
</dbReference>
<evidence type="ECO:0000256" key="4">
    <source>
        <dbReference type="ARBA" id="ARBA00022741"/>
    </source>
</evidence>
<dbReference type="Gene3D" id="6.10.140.240">
    <property type="match status" value="1"/>
</dbReference>
<dbReference type="GO" id="GO:0006289">
    <property type="term" value="P:nucleotide-excision repair"/>
    <property type="evidence" value="ECO:0007669"/>
    <property type="project" value="UniProtKB-UniRule"/>
</dbReference>
<keyword evidence="8 13" id="KW-0267">Excision nuclease</keyword>
<dbReference type="SMART" id="SM00487">
    <property type="entry name" value="DEXDc"/>
    <property type="match status" value="1"/>
</dbReference>
<organism evidence="19 20">
    <name type="scientific">Chromobacterium violaceum</name>
    <dbReference type="NCBI Taxonomy" id="536"/>
    <lineage>
        <taxon>Bacteria</taxon>
        <taxon>Pseudomonadati</taxon>
        <taxon>Pseudomonadota</taxon>
        <taxon>Betaproteobacteria</taxon>
        <taxon>Neisseriales</taxon>
        <taxon>Chromobacteriaceae</taxon>
        <taxon>Chromobacterium</taxon>
    </lineage>
</organism>
<feature type="binding site" evidence="13">
    <location>
        <begin position="44"/>
        <end position="51"/>
    </location>
    <ligand>
        <name>ATP</name>
        <dbReference type="ChEBI" id="CHEBI:30616"/>
    </ligand>
</feature>
<evidence type="ECO:0000256" key="2">
    <source>
        <dbReference type="ARBA" id="ARBA00008533"/>
    </source>
</evidence>
<evidence type="ECO:0000256" key="7">
    <source>
        <dbReference type="ARBA" id="ARBA00022840"/>
    </source>
</evidence>
<comment type="similarity">
    <text evidence="2 13 14">Belongs to the UvrB family.</text>
</comment>
<comment type="subcellular location">
    <subcellularLocation>
        <location evidence="1 13 14">Cytoplasm</location>
    </subcellularLocation>
</comment>
<dbReference type="PANTHER" id="PTHR24029:SF0">
    <property type="entry name" value="UVRABC SYSTEM PROTEIN B"/>
    <property type="match status" value="1"/>
</dbReference>
<dbReference type="SMART" id="SM00490">
    <property type="entry name" value="HELICc"/>
    <property type="match status" value="1"/>
</dbReference>
<dbReference type="NCBIfam" id="NF003673">
    <property type="entry name" value="PRK05298.1"/>
    <property type="match status" value="1"/>
</dbReference>
<feature type="domain" description="Helicase ATP-binding" evidence="17">
    <location>
        <begin position="31"/>
        <end position="164"/>
    </location>
</feature>
<reference evidence="19 20" key="1">
    <citation type="submission" date="2018-06" db="EMBL/GenBank/DDBJ databases">
        <authorList>
            <consortium name="Pathogen Informatics"/>
            <person name="Doyle S."/>
        </authorList>
    </citation>
    <scope>NUCLEOTIDE SEQUENCE [LARGE SCALE GENOMIC DNA]</scope>
    <source>
        <strain evidence="19 20">NCTC8684</strain>
    </source>
</reference>
<dbReference type="InterPro" id="IPR006935">
    <property type="entry name" value="Helicase/UvrB_N"/>
</dbReference>
<dbReference type="SUPFAM" id="SSF46600">
    <property type="entry name" value="C-terminal UvrC-binding domain of UvrB"/>
    <property type="match status" value="1"/>
</dbReference>
<evidence type="ECO:0000256" key="5">
    <source>
        <dbReference type="ARBA" id="ARBA00022763"/>
    </source>
</evidence>
<feature type="domain" description="Helicase C-terminal" evidence="18">
    <location>
        <begin position="435"/>
        <end position="601"/>
    </location>
</feature>
<dbReference type="Gene3D" id="3.40.50.300">
    <property type="entry name" value="P-loop containing nucleotide triphosphate hydrolases"/>
    <property type="match status" value="3"/>
</dbReference>
<comment type="function">
    <text evidence="13">The UvrABC repair system catalyzes the recognition and processing of DNA lesions. A damage recognition complex composed of 2 UvrA and 2 UvrB subunits scans DNA for abnormalities. Upon binding of the UvrA(2)B(2) complex to a putative damaged site, the DNA wraps around one UvrB monomer. DNA wrap is dependent on ATP binding by UvrB and probably causes local melting of the DNA helix, facilitating insertion of UvrB beta-hairpin between the DNA strands. Then UvrB probes one DNA strand for the presence of a lesion. If a lesion is found the UvrA subunits dissociate and the UvrB-DNA preincision complex is formed. This complex is subsequently bound by UvrC and the second UvrB is released. If no lesion is found, the DNA wraps around the other UvrB subunit that will check the other stand for damage.</text>
</comment>
<keyword evidence="4 13" id="KW-0547">Nucleotide-binding</keyword>
<evidence type="ECO:0000259" key="17">
    <source>
        <dbReference type="PROSITE" id="PS51192"/>
    </source>
</evidence>
<dbReference type="RefSeq" id="WP_076226198.1">
    <property type="nucleotide sequence ID" value="NZ_JBHMEH010000028.1"/>
</dbReference>
<dbReference type="Gene3D" id="4.10.860.10">
    <property type="entry name" value="UVR domain"/>
    <property type="match status" value="1"/>
</dbReference>
<proteinExistence type="inferred from homology"/>
<comment type="caution">
    <text evidence="19">The sequence shown here is derived from an EMBL/GenBank/DDBJ whole genome shotgun (WGS) entry which is preliminary data.</text>
</comment>
<evidence type="ECO:0000256" key="1">
    <source>
        <dbReference type="ARBA" id="ARBA00004496"/>
    </source>
</evidence>
<keyword evidence="9 13" id="KW-0234">DNA repair</keyword>
<evidence type="ECO:0000313" key="19">
    <source>
        <dbReference type="EMBL" id="SUX31715.1"/>
    </source>
</evidence>
<dbReference type="PANTHER" id="PTHR24029">
    <property type="entry name" value="UVRABC SYSTEM PROTEIN B"/>
    <property type="match status" value="1"/>
</dbReference>
<comment type="subunit">
    <text evidence="11 13 14">Forms a heterotetramer with UvrA during the search for lesions. Interacts with UvrC in an incision complex.</text>
</comment>
<dbReference type="Pfam" id="PF02151">
    <property type="entry name" value="UVR"/>
    <property type="match status" value="1"/>
</dbReference>
<accession>A0AAX2M5W7</accession>
<dbReference type="GO" id="GO:0005737">
    <property type="term" value="C:cytoplasm"/>
    <property type="evidence" value="ECO:0007669"/>
    <property type="project" value="UniProtKB-SubCell"/>
</dbReference>
<keyword evidence="10 13" id="KW-0742">SOS response</keyword>
<dbReference type="InterPro" id="IPR001650">
    <property type="entry name" value="Helicase_C-like"/>
</dbReference>
<dbReference type="InterPro" id="IPR014001">
    <property type="entry name" value="Helicase_ATP-bd"/>
</dbReference>
<keyword evidence="7 13" id="KW-0067">ATP-binding</keyword>
<evidence type="ECO:0000256" key="12">
    <source>
        <dbReference type="ARBA" id="ARBA00029504"/>
    </source>
</evidence>
<feature type="coiled-coil region" evidence="15">
    <location>
        <begin position="618"/>
        <end position="664"/>
    </location>
</feature>
<protein>
    <recommendedName>
        <fullName evidence="12 13">UvrABC system protein B</fullName>
        <shortName evidence="13">Protein UvrB</shortName>
    </recommendedName>
    <alternativeName>
        <fullName evidence="13">Excinuclease ABC subunit B</fullName>
    </alternativeName>
</protein>
<dbReference type="Pfam" id="PF12344">
    <property type="entry name" value="UvrB"/>
    <property type="match status" value="1"/>
</dbReference>
<sequence>MLLTFPDSPFQLNQPFPPAGDQPAAIEQLVEGLSDGLSYQTLLGVTGSGKTYTMANVIARTGRPAIIMAHNKTLAAQLYSEMREFFPHNAVEYFVSYYDYYQPEAYVPSRDLFIEKDSSINEHIEQMRLSATKSILERPDCIIVATVSAIYGIGDPSDYHQMILHLKEGETTPQRDIISRLTTMQYSRNDLDFGRGTFRVRGDVIDIYPAESSDTALRVSLFDDEVETLTLFDPLTGTTKQRVGRYTVFPSSHYVTPRDTVLRACEQIKEELRHRIEWYQKEGKLVEAQRIEQRTRFDLEMLYEMGFCKGIENYSRHFSGRGPGDPPPTLIDYLPKNALMFIDESHVTVPQVGAMYKGDAARKANLVEYGFRLPSAADNRPLKFHEFEQLMPQTIFVSATPAVYEKDHAGQVVEQVVRPTGLVDPEIEIRPVATQVDDLLSEIRERMARGERVLVTTLTKRMAEQLADYYTEHGVKVRYLHSDIDTVERVEIIRDLRLGMFDVLIGINLLREGLDIPEVSLVAILDADKEGFLRSERSLIQTIGRAARNLRGKALLYADRITDSMRKAMDETERRRAKQMAFNAEHGIVPKGVEKKIKDIIDGVYSVEAERKKLVDEAAVAMMDEKTLAKEIKRLEKEMMEAARNLEFERAARIRDELKQLKEKAWLSDL</sequence>
<feature type="domain" description="UVR" evidence="16">
    <location>
        <begin position="629"/>
        <end position="664"/>
    </location>
</feature>
<dbReference type="Proteomes" id="UP000254029">
    <property type="component" value="Unassembled WGS sequence"/>
</dbReference>
<dbReference type="SUPFAM" id="SSF52540">
    <property type="entry name" value="P-loop containing nucleoside triphosphate hydrolases"/>
    <property type="match status" value="2"/>
</dbReference>